<dbReference type="GO" id="GO:0019748">
    <property type="term" value="P:secondary metabolic process"/>
    <property type="evidence" value="ECO:0007669"/>
    <property type="project" value="TreeGrafter"/>
</dbReference>
<dbReference type="InterPro" id="IPR032466">
    <property type="entry name" value="Metal_Hydrolase"/>
</dbReference>
<keyword evidence="4" id="KW-0862">Zinc</keyword>
<dbReference type="VEuPathDB" id="FungiDB:CC77DRAFT_931154"/>
<dbReference type="SUPFAM" id="SSF51556">
    <property type="entry name" value="Metallo-dependent hydrolases"/>
    <property type="match status" value="1"/>
</dbReference>
<dbReference type="GO" id="GO:0005829">
    <property type="term" value="C:cytosol"/>
    <property type="evidence" value="ECO:0007669"/>
    <property type="project" value="TreeGrafter"/>
</dbReference>
<dbReference type="GO" id="GO:0016787">
    <property type="term" value="F:hydrolase activity"/>
    <property type="evidence" value="ECO:0007669"/>
    <property type="project" value="InterPro"/>
</dbReference>
<dbReference type="Pfam" id="PF04909">
    <property type="entry name" value="Amidohydro_2"/>
    <property type="match status" value="1"/>
</dbReference>
<dbReference type="PANTHER" id="PTHR21240">
    <property type="entry name" value="2-AMINO-3-CARBOXYLMUCONATE-6-SEMIALDEHYDE DECARBOXYLASE"/>
    <property type="match status" value="1"/>
</dbReference>
<organism evidence="11 12">
    <name type="scientific">Alternaria alternata</name>
    <name type="common">Alternaria rot fungus</name>
    <name type="synonym">Torula alternata</name>
    <dbReference type="NCBI Taxonomy" id="5599"/>
    <lineage>
        <taxon>Eukaryota</taxon>
        <taxon>Fungi</taxon>
        <taxon>Dikarya</taxon>
        <taxon>Ascomycota</taxon>
        <taxon>Pezizomycotina</taxon>
        <taxon>Dothideomycetes</taxon>
        <taxon>Pleosporomycetidae</taxon>
        <taxon>Pleosporales</taxon>
        <taxon>Pleosporineae</taxon>
        <taxon>Pleosporaceae</taxon>
        <taxon>Alternaria</taxon>
        <taxon>Alternaria sect. Alternaria</taxon>
        <taxon>Alternaria alternata complex</taxon>
    </lineage>
</organism>
<name>A0A4Q4NRI9_ALTAL</name>
<comment type="caution">
    <text evidence="11">The sequence shown here is derived from an EMBL/GenBank/DDBJ whole genome shotgun (WGS) entry which is preliminary data.</text>
</comment>
<accession>A0A4Q4NRI9</accession>
<protein>
    <recommendedName>
        <fullName evidence="7">6-methylsalicylate decarboxylase</fullName>
        <ecNumber evidence="7">4.1.1.52</ecNumber>
    </recommendedName>
</protein>
<keyword evidence="2" id="KW-0479">Metal-binding</keyword>
<dbReference type="PANTHER" id="PTHR21240:SF29">
    <property type="entry name" value="AMIDOHYDROLASE-RELATED DOMAIN-CONTAINING PROTEIN"/>
    <property type="match status" value="1"/>
</dbReference>
<proteinExistence type="inferred from homology"/>
<dbReference type="InterPro" id="IPR006680">
    <property type="entry name" value="Amidohydro-rel"/>
</dbReference>
<comment type="similarity">
    <text evidence="1">Belongs to the metallo-dependent hydrolases superfamily. ACMSD family.</text>
</comment>
<evidence type="ECO:0000256" key="8">
    <source>
        <dbReference type="RuleBase" id="RU366045"/>
    </source>
</evidence>
<evidence type="ECO:0000256" key="1">
    <source>
        <dbReference type="ARBA" id="ARBA00005871"/>
    </source>
</evidence>
<feature type="chain" id="PRO_5020572697" description="6-methylsalicylate decarboxylase" evidence="9">
    <location>
        <begin position="21"/>
        <end position="381"/>
    </location>
</feature>
<evidence type="ECO:0000256" key="4">
    <source>
        <dbReference type="ARBA" id="ARBA00022833"/>
    </source>
</evidence>
<feature type="domain" description="Amidohydrolase-related" evidence="10">
    <location>
        <begin position="42"/>
        <end position="375"/>
    </location>
</feature>
<keyword evidence="5 8" id="KW-0456">Lyase</keyword>
<feature type="signal peptide" evidence="9">
    <location>
        <begin position="1"/>
        <end position="20"/>
    </location>
</feature>
<reference evidence="12" key="1">
    <citation type="journal article" date="2019" name="bioRxiv">
        <title>Genomics, evolutionary history and diagnostics of the Alternaria alternata species group including apple and Asian pear pathotypes.</title>
        <authorList>
            <person name="Armitage A.D."/>
            <person name="Cockerton H.M."/>
            <person name="Sreenivasaprasad S."/>
            <person name="Woodhall J.W."/>
            <person name="Lane C.R."/>
            <person name="Harrison R.J."/>
            <person name="Clarkson J.P."/>
        </authorList>
    </citation>
    <scope>NUCLEOTIDE SEQUENCE [LARGE SCALE GENOMIC DNA]</scope>
    <source>
        <strain evidence="12">FERA 1177</strain>
    </source>
</reference>
<dbReference type="Proteomes" id="UP000291422">
    <property type="component" value="Unassembled WGS sequence"/>
</dbReference>
<dbReference type="AlphaFoldDB" id="A0A4Q4NRI9"/>
<evidence type="ECO:0000256" key="5">
    <source>
        <dbReference type="ARBA" id="ARBA00023239"/>
    </source>
</evidence>
<dbReference type="EMBL" id="PDXD01000003">
    <property type="protein sequence ID" value="RYN80744.1"/>
    <property type="molecule type" value="Genomic_DNA"/>
</dbReference>
<sequence length="381" mass="42194">MFIIIFILTFLLAHITTSSSQRITAIQQMTTTNMTHTLPQRIDVHSHFLPPFYRTALAANGHTRPDGMPAIPEWSPDRHLEMMKIANVSKSILSISSPGTHIKSSNPSLGIDLTRQCNAYASSLKQKHPDSFGVWAALPLPNVEASLAEIDKCMEEGVEGFGLLTNYHGYYVGDDALDTVFDKLNDIGATVFIHPTKPCMKHGGSANTSQTTDALPFGEQYPVPIFEFFFDTARAVINLFSTGTVDRCPNIKFIIPHSGGGLPPLMTRFIQFSSVVPGGRKLNASTVRRQLDEQFYFDLAGFVFDGESGGKGQLKAFIEGFEISYEKLLYGSDFPFTQTQFVKAFAERMNDGLESLFGEKEREAIYQGNAVKLLGKERSKI</sequence>
<dbReference type="GO" id="GO:0047596">
    <property type="term" value="F:6-methylsalicylate decarboxylase activity"/>
    <property type="evidence" value="ECO:0007669"/>
    <property type="project" value="UniProtKB-EC"/>
</dbReference>
<evidence type="ECO:0000256" key="3">
    <source>
        <dbReference type="ARBA" id="ARBA00022793"/>
    </source>
</evidence>
<dbReference type="Gene3D" id="3.20.20.140">
    <property type="entry name" value="Metal-dependent hydrolases"/>
    <property type="match status" value="1"/>
</dbReference>
<gene>
    <name evidence="11" type="ORF">AA0117_g2733</name>
</gene>
<evidence type="ECO:0000256" key="6">
    <source>
        <dbReference type="ARBA" id="ARBA00036832"/>
    </source>
</evidence>
<evidence type="ECO:0000256" key="2">
    <source>
        <dbReference type="ARBA" id="ARBA00022723"/>
    </source>
</evidence>
<evidence type="ECO:0000313" key="11">
    <source>
        <dbReference type="EMBL" id="RYN80744.1"/>
    </source>
</evidence>
<comment type="catalytic activity">
    <reaction evidence="6">
        <text>6-methylsalicylate + H(+) = 3-methylphenol + CO2</text>
        <dbReference type="Rhea" id="RHEA:23112"/>
        <dbReference type="ChEBI" id="CHEBI:15378"/>
        <dbReference type="ChEBI" id="CHEBI:16526"/>
        <dbReference type="ChEBI" id="CHEBI:17231"/>
        <dbReference type="ChEBI" id="CHEBI:36658"/>
        <dbReference type="EC" id="4.1.1.52"/>
    </reaction>
    <physiologicalReaction direction="left-to-right" evidence="6">
        <dbReference type="Rhea" id="RHEA:23113"/>
    </physiologicalReaction>
</comment>
<dbReference type="InterPro" id="IPR032465">
    <property type="entry name" value="ACMSD"/>
</dbReference>
<keyword evidence="9" id="KW-0732">Signal</keyword>
<dbReference type="GO" id="GO:0046872">
    <property type="term" value="F:metal ion binding"/>
    <property type="evidence" value="ECO:0007669"/>
    <property type="project" value="UniProtKB-KW"/>
</dbReference>
<evidence type="ECO:0000259" key="10">
    <source>
        <dbReference type="Pfam" id="PF04909"/>
    </source>
</evidence>
<keyword evidence="3 8" id="KW-0210">Decarboxylase</keyword>
<dbReference type="EC" id="4.1.1.52" evidence="7"/>
<evidence type="ECO:0000313" key="12">
    <source>
        <dbReference type="Proteomes" id="UP000291422"/>
    </source>
</evidence>
<evidence type="ECO:0000256" key="9">
    <source>
        <dbReference type="SAM" id="SignalP"/>
    </source>
</evidence>
<evidence type="ECO:0000256" key="7">
    <source>
        <dbReference type="ARBA" id="ARBA00038889"/>
    </source>
</evidence>